<dbReference type="InterPro" id="IPR032675">
    <property type="entry name" value="LRR_dom_sf"/>
</dbReference>
<keyword evidence="2" id="KW-1185">Reference proteome</keyword>
<dbReference type="EMBL" id="ML993643">
    <property type="protein sequence ID" value="KAF2159059.1"/>
    <property type="molecule type" value="Genomic_DNA"/>
</dbReference>
<dbReference type="Proteomes" id="UP000799537">
    <property type="component" value="Unassembled WGS sequence"/>
</dbReference>
<dbReference type="Gene3D" id="3.80.10.10">
    <property type="entry name" value="Ribonuclease Inhibitor"/>
    <property type="match status" value="1"/>
</dbReference>
<organism evidence="1 2">
    <name type="scientific">Zasmidium cellare ATCC 36951</name>
    <dbReference type="NCBI Taxonomy" id="1080233"/>
    <lineage>
        <taxon>Eukaryota</taxon>
        <taxon>Fungi</taxon>
        <taxon>Dikarya</taxon>
        <taxon>Ascomycota</taxon>
        <taxon>Pezizomycotina</taxon>
        <taxon>Dothideomycetes</taxon>
        <taxon>Dothideomycetidae</taxon>
        <taxon>Mycosphaerellales</taxon>
        <taxon>Mycosphaerellaceae</taxon>
        <taxon>Zasmidium</taxon>
    </lineage>
</organism>
<evidence type="ECO:0000313" key="1">
    <source>
        <dbReference type="EMBL" id="KAF2159059.1"/>
    </source>
</evidence>
<dbReference type="RefSeq" id="XP_033659948.1">
    <property type="nucleotide sequence ID" value="XM_033814664.1"/>
</dbReference>
<gene>
    <name evidence="1" type="ORF">M409DRAFT_61135</name>
</gene>
<proteinExistence type="predicted"/>
<evidence type="ECO:0008006" key="3">
    <source>
        <dbReference type="Google" id="ProtNLM"/>
    </source>
</evidence>
<reference evidence="1" key="1">
    <citation type="journal article" date="2020" name="Stud. Mycol.">
        <title>101 Dothideomycetes genomes: a test case for predicting lifestyles and emergence of pathogens.</title>
        <authorList>
            <person name="Haridas S."/>
            <person name="Albert R."/>
            <person name="Binder M."/>
            <person name="Bloem J."/>
            <person name="Labutti K."/>
            <person name="Salamov A."/>
            <person name="Andreopoulos B."/>
            <person name="Baker S."/>
            <person name="Barry K."/>
            <person name="Bills G."/>
            <person name="Bluhm B."/>
            <person name="Cannon C."/>
            <person name="Castanera R."/>
            <person name="Culley D."/>
            <person name="Daum C."/>
            <person name="Ezra D."/>
            <person name="Gonzalez J."/>
            <person name="Henrissat B."/>
            <person name="Kuo A."/>
            <person name="Liang C."/>
            <person name="Lipzen A."/>
            <person name="Lutzoni F."/>
            <person name="Magnuson J."/>
            <person name="Mondo S."/>
            <person name="Nolan M."/>
            <person name="Ohm R."/>
            <person name="Pangilinan J."/>
            <person name="Park H.-J."/>
            <person name="Ramirez L."/>
            <person name="Alfaro M."/>
            <person name="Sun H."/>
            <person name="Tritt A."/>
            <person name="Yoshinaga Y."/>
            <person name="Zwiers L.-H."/>
            <person name="Turgeon B."/>
            <person name="Goodwin S."/>
            <person name="Spatafora J."/>
            <person name="Crous P."/>
            <person name="Grigoriev I."/>
        </authorList>
    </citation>
    <scope>NUCLEOTIDE SEQUENCE</scope>
    <source>
        <strain evidence="1">ATCC 36951</strain>
    </source>
</reference>
<evidence type="ECO:0000313" key="2">
    <source>
        <dbReference type="Proteomes" id="UP000799537"/>
    </source>
</evidence>
<protein>
    <recommendedName>
        <fullName evidence="3">F-box domain-containing protein</fullName>
    </recommendedName>
</protein>
<sequence length="458" mass="51403">MSGPTTAAQPSLTGLPVEVIEAFATLLDLPDLCILRLTSCELAAKASQGCYRTFFRKKEIDLADSEQLETFKRLTRRGGLGCLVENMTFLRYVALEDGGNHDVAASPDLHVLVDCLRNLKMYSASKSLHDLSLDVRTKDDSPGRVSPYRSMWNERTWDTPGTPLGLNVRGSTRSPHRRNWKATWTLGASLYRETMAMLHQSELSVKRLSVFGETENCSLGFDQLATYPEQALPSTSLATLDCLSLSLSHSVEVHRTNDEATEAAVPSHIHRIEAFLQLCLRLETLDLHFFKIWVGGEDERPDTFVQETRFFDRIAALVKFPHLTSCTFRGLSCKSISLQQFFEGAPQLQHVDIIHTNLTDGQWRPIFDTLCTQKLDSLHLDDLFEKGRIYFLGVPSKPKLVVEGQRQGTNELTRSGADTTLTIKYQVARGRLLGSPVKNRYMAIREWLYGPVSFGSGD</sequence>
<dbReference type="AlphaFoldDB" id="A0A6A6BZS2"/>
<dbReference type="GeneID" id="54567936"/>
<dbReference type="OrthoDB" id="3438345at2759"/>
<accession>A0A6A6BZS2</accession>
<dbReference type="SUPFAM" id="SSF52047">
    <property type="entry name" value="RNI-like"/>
    <property type="match status" value="1"/>
</dbReference>
<name>A0A6A6BZS2_ZASCE</name>